<reference evidence="3" key="1">
    <citation type="journal article" date="2019" name="Int. J. Syst. Evol. Microbiol.">
        <title>The Global Catalogue of Microorganisms (GCM) 10K type strain sequencing project: providing services to taxonomists for standard genome sequencing and annotation.</title>
        <authorList>
            <consortium name="The Broad Institute Genomics Platform"/>
            <consortium name="The Broad Institute Genome Sequencing Center for Infectious Disease"/>
            <person name="Wu L."/>
            <person name="Ma J."/>
        </authorList>
    </citation>
    <scope>NUCLEOTIDE SEQUENCE [LARGE SCALE GENOMIC DNA]</scope>
    <source>
        <strain evidence="3">CCUG 58728</strain>
    </source>
</reference>
<dbReference type="Pfam" id="PF05656">
    <property type="entry name" value="DUF805"/>
    <property type="match status" value="1"/>
</dbReference>
<protein>
    <submittedName>
        <fullName evidence="2">DUF805 domain-containing protein</fullName>
    </submittedName>
</protein>
<sequence>MFRAYKNYWKQYVDFKGRTSRSGYWWVFLVNVLIAFLFNLIVGIIVVININSDDVGGILSLILLIYYIYRTRLEKYSAQISFLW</sequence>
<evidence type="ECO:0000313" key="2">
    <source>
        <dbReference type="EMBL" id="MFC3932853.1"/>
    </source>
</evidence>
<keyword evidence="1" id="KW-1133">Transmembrane helix</keyword>
<dbReference type="InterPro" id="IPR008523">
    <property type="entry name" value="DUF805"/>
</dbReference>
<dbReference type="Proteomes" id="UP001595901">
    <property type="component" value="Unassembled WGS sequence"/>
</dbReference>
<gene>
    <name evidence="2" type="ORF">ACFOSE_08840</name>
</gene>
<comment type="caution">
    <text evidence="2">The sequence shown here is derived from an EMBL/GenBank/DDBJ whole genome shotgun (WGS) entry which is preliminary data.</text>
</comment>
<accession>A0ABV8D2V4</accession>
<organism evidence="2 3">
    <name type="scientific">Streptococcus dentapri</name>
    <dbReference type="NCBI Taxonomy" id="573564"/>
    <lineage>
        <taxon>Bacteria</taxon>
        <taxon>Bacillati</taxon>
        <taxon>Bacillota</taxon>
        <taxon>Bacilli</taxon>
        <taxon>Lactobacillales</taxon>
        <taxon>Streptococcaceae</taxon>
        <taxon>Streptococcus</taxon>
    </lineage>
</organism>
<feature type="transmembrane region" description="Helical" evidence="1">
    <location>
        <begin position="24"/>
        <end position="48"/>
    </location>
</feature>
<evidence type="ECO:0000256" key="1">
    <source>
        <dbReference type="SAM" id="Phobius"/>
    </source>
</evidence>
<evidence type="ECO:0000313" key="3">
    <source>
        <dbReference type="Proteomes" id="UP001595901"/>
    </source>
</evidence>
<dbReference type="RefSeq" id="WP_380432557.1">
    <property type="nucleotide sequence ID" value="NZ_JBHSAC010000075.1"/>
</dbReference>
<keyword evidence="1" id="KW-0472">Membrane</keyword>
<proteinExistence type="predicted"/>
<name>A0ABV8D2V4_9STRE</name>
<keyword evidence="1" id="KW-0812">Transmembrane</keyword>
<feature type="transmembrane region" description="Helical" evidence="1">
    <location>
        <begin position="54"/>
        <end position="69"/>
    </location>
</feature>
<dbReference type="EMBL" id="JBHSAC010000075">
    <property type="protein sequence ID" value="MFC3932853.1"/>
    <property type="molecule type" value="Genomic_DNA"/>
</dbReference>
<keyword evidence="3" id="KW-1185">Reference proteome</keyword>